<dbReference type="Pfam" id="PF00903">
    <property type="entry name" value="Glyoxalase"/>
    <property type="match status" value="1"/>
</dbReference>
<gene>
    <name evidence="3" type="ORF">UU93_C0001G0122</name>
</gene>
<dbReference type="Gene3D" id="3.10.180.10">
    <property type="entry name" value="2,3-Dihydroxybiphenyl 1,2-Dioxygenase, domain 1"/>
    <property type="match status" value="1"/>
</dbReference>
<evidence type="ECO:0000259" key="2">
    <source>
        <dbReference type="PROSITE" id="PS51819"/>
    </source>
</evidence>
<dbReference type="Proteomes" id="UP000034160">
    <property type="component" value="Unassembled WGS sequence"/>
</dbReference>
<evidence type="ECO:0000313" key="4">
    <source>
        <dbReference type="Proteomes" id="UP000034160"/>
    </source>
</evidence>
<proteinExistence type="predicted"/>
<dbReference type="PANTHER" id="PTHR36113:SF6">
    <property type="entry name" value="FOSFOMYCIN RESISTANCE PROTEIN FOSX"/>
    <property type="match status" value="1"/>
</dbReference>
<protein>
    <submittedName>
        <fullName evidence="3">Glyoxalase</fullName>
    </submittedName>
</protein>
<comment type="caution">
    <text evidence="3">The sequence shown here is derived from an EMBL/GenBank/DDBJ whole genome shotgun (WGS) entry which is preliminary data.</text>
</comment>
<sequence>MKASVYHIQINCSDIKVSTVFYKKFLGFLEYKIIHDGSLSLGMTNSSTDFWLVETDKKYKASKFHRKNTGLNHIAFMVSSKGDVEKFVKEFIKPQKISTLYNTPKLFPEYTSDYYAVFFEDPDRIKLEVCYHK</sequence>
<name>A0A0G1AGR4_9BACT</name>
<evidence type="ECO:0000313" key="3">
    <source>
        <dbReference type="EMBL" id="KKS33291.1"/>
    </source>
</evidence>
<accession>A0A0G1AGR4</accession>
<keyword evidence="1" id="KW-0479">Metal-binding</keyword>
<feature type="domain" description="VOC" evidence="2">
    <location>
        <begin position="4"/>
        <end position="132"/>
    </location>
</feature>
<dbReference type="PANTHER" id="PTHR36113">
    <property type="entry name" value="LYASE, PUTATIVE-RELATED-RELATED"/>
    <property type="match status" value="1"/>
</dbReference>
<dbReference type="GO" id="GO:0046872">
    <property type="term" value="F:metal ion binding"/>
    <property type="evidence" value="ECO:0007669"/>
    <property type="project" value="UniProtKB-KW"/>
</dbReference>
<dbReference type="InterPro" id="IPR029068">
    <property type="entry name" value="Glyas_Bleomycin-R_OHBP_Dase"/>
</dbReference>
<organism evidence="3 4">
    <name type="scientific">Candidatus Amesbacteria bacterium GW2011_GWA2_42_12</name>
    <dbReference type="NCBI Taxonomy" id="1618356"/>
    <lineage>
        <taxon>Bacteria</taxon>
        <taxon>Candidatus Amesiibacteriota</taxon>
    </lineage>
</organism>
<dbReference type="InterPro" id="IPR051332">
    <property type="entry name" value="Fosfomycin_Res_Enzymes"/>
</dbReference>
<dbReference type="EMBL" id="LCCN01000001">
    <property type="protein sequence ID" value="KKS33291.1"/>
    <property type="molecule type" value="Genomic_DNA"/>
</dbReference>
<dbReference type="AlphaFoldDB" id="A0A0G1AGR4"/>
<dbReference type="PROSITE" id="PS51819">
    <property type="entry name" value="VOC"/>
    <property type="match status" value="1"/>
</dbReference>
<dbReference type="InterPro" id="IPR004360">
    <property type="entry name" value="Glyas_Fos-R_dOase_dom"/>
</dbReference>
<reference evidence="3 4" key="1">
    <citation type="journal article" date="2015" name="Nature">
        <title>rRNA introns, odd ribosomes, and small enigmatic genomes across a large radiation of phyla.</title>
        <authorList>
            <person name="Brown C.T."/>
            <person name="Hug L.A."/>
            <person name="Thomas B.C."/>
            <person name="Sharon I."/>
            <person name="Castelle C.J."/>
            <person name="Singh A."/>
            <person name="Wilkins M.J."/>
            <person name="Williams K.H."/>
            <person name="Banfield J.F."/>
        </authorList>
    </citation>
    <scope>NUCLEOTIDE SEQUENCE [LARGE SCALE GENOMIC DNA]</scope>
</reference>
<dbReference type="InterPro" id="IPR037523">
    <property type="entry name" value="VOC_core"/>
</dbReference>
<evidence type="ECO:0000256" key="1">
    <source>
        <dbReference type="ARBA" id="ARBA00022723"/>
    </source>
</evidence>
<dbReference type="STRING" id="1618356.UU93_C0001G0122"/>
<dbReference type="SUPFAM" id="SSF54593">
    <property type="entry name" value="Glyoxalase/Bleomycin resistance protein/Dihydroxybiphenyl dioxygenase"/>
    <property type="match status" value="1"/>
</dbReference>
<dbReference type="PATRIC" id="fig|1618356.3.peg.124"/>